<dbReference type="InterPro" id="IPR036249">
    <property type="entry name" value="Thioredoxin-like_sf"/>
</dbReference>
<dbReference type="KEGG" id="egr:104456418"/>
<dbReference type="AlphaFoldDB" id="A0A059AV85"/>
<dbReference type="EMBL" id="KK198760">
    <property type="protein sequence ID" value="KCW57872.1"/>
    <property type="molecule type" value="Genomic_DNA"/>
</dbReference>
<dbReference type="InterPro" id="IPR019734">
    <property type="entry name" value="TPR_rpt"/>
</dbReference>
<name>A0A059AV85_EUCGR</name>
<dbReference type="PANTHER" id="PTHR47682">
    <property type="entry name" value="TETRATRICOPEPTIDE REPEAT (TPR)-CONTAINING PROTEIN"/>
    <property type="match status" value="1"/>
</dbReference>
<dbReference type="SUPFAM" id="SSF52833">
    <property type="entry name" value="Thioredoxin-like"/>
    <property type="match status" value="1"/>
</dbReference>
<organism evidence="2">
    <name type="scientific">Eucalyptus grandis</name>
    <name type="common">Flooded gum</name>
    <dbReference type="NCBI Taxonomy" id="71139"/>
    <lineage>
        <taxon>Eukaryota</taxon>
        <taxon>Viridiplantae</taxon>
        <taxon>Streptophyta</taxon>
        <taxon>Embryophyta</taxon>
        <taxon>Tracheophyta</taxon>
        <taxon>Spermatophyta</taxon>
        <taxon>Magnoliopsida</taxon>
        <taxon>eudicotyledons</taxon>
        <taxon>Gunneridae</taxon>
        <taxon>Pentapetalae</taxon>
        <taxon>rosids</taxon>
        <taxon>malvids</taxon>
        <taxon>Myrtales</taxon>
        <taxon>Myrtaceae</taxon>
        <taxon>Myrtoideae</taxon>
        <taxon>Eucalypteae</taxon>
        <taxon>Eucalyptus</taxon>
    </lineage>
</organism>
<dbReference type="PROSITE" id="PS50005">
    <property type="entry name" value="TPR"/>
    <property type="match status" value="1"/>
</dbReference>
<dbReference type="Gramene" id="KCW57872">
    <property type="protein sequence ID" value="KCW57872"/>
    <property type="gene ID" value="EUGRSUZ_H00620"/>
</dbReference>
<evidence type="ECO:0000313" key="2">
    <source>
        <dbReference type="EMBL" id="KCW57872.1"/>
    </source>
</evidence>
<feature type="repeat" description="TPR" evidence="1">
    <location>
        <begin position="192"/>
        <end position="225"/>
    </location>
</feature>
<dbReference type="InParanoid" id="A0A059AV85"/>
<dbReference type="PANTHER" id="PTHR47682:SF1">
    <property type="entry name" value="TETRATRICOPEPTIDE REPEAT (TPR)-CONTAINING PROTEIN"/>
    <property type="match status" value="1"/>
</dbReference>
<sequence>MELTLISPLNRPLSLSRPKRCRRPAAAAARAAGSSPELSEVRVCTNRTCRKQGSFQTLEALSGLAPPGVAVKACGCLGRCGSGPNLALLPEGVIVSHCGTAARAARIFWSDDDGGVLRSLEALALRKRAESELEKGNFSDAEVLLTQAIAIRPCGGIHVMYKDRSVARLGMCNYSGALEDAKEALTLSPQYIEAQLCQGDAFMEMEQFDEAEKSYFMSLQIDPSIRRSRSFKDRVERLQQKLDAADIS</sequence>
<keyword evidence="1" id="KW-0802">TPR repeat</keyword>
<proteinExistence type="predicted"/>
<dbReference type="OMA" id="PEAYICQ"/>
<evidence type="ECO:0000256" key="1">
    <source>
        <dbReference type="PROSITE-ProRule" id="PRU00339"/>
    </source>
</evidence>
<dbReference type="OrthoDB" id="2423701at2759"/>
<dbReference type="InterPro" id="IPR011990">
    <property type="entry name" value="TPR-like_helical_dom_sf"/>
</dbReference>
<gene>
    <name evidence="2" type="ORF">EUGRSUZ_H00620</name>
</gene>
<dbReference type="FunCoup" id="A0A059AV85">
    <property type="interactions" value="793"/>
</dbReference>
<dbReference type="STRING" id="71139.A0A059AV85"/>
<dbReference type="eggNOG" id="ENOG502QPZN">
    <property type="taxonomic scope" value="Eukaryota"/>
</dbReference>
<protein>
    <submittedName>
        <fullName evidence="2">Uncharacterized protein</fullName>
    </submittedName>
</protein>
<dbReference type="Gene3D" id="1.25.40.10">
    <property type="entry name" value="Tetratricopeptide repeat domain"/>
    <property type="match status" value="1"/>
</dbReference>
<dbReference type="SUPFAM" id="SSF48452">
    <property type="entry name" value="TPR-like"/>
    <property type="match status" value="1"/>
</dbReference>
<accession>A0A059AV85</accession>
<reference evidence="2" key="1">
    <citation type="submission" date="2013-07" db="EMBL/GenBank/DDBJ databases">
        <title>The genome of Eucalyptus grandis.</title>
        <authorList>
            <person name="Schmutz J."/>
            <person name="Hayes R."/>
            <person name="Myburg A."/>
            <person name="Tuskan G."/>
            <person name="Grattapaglia D."/>
            <person name="Rokhsar D.S."/>
        </authorList>
    </citation>
    <scope>NUCLEOTIDE SEQUENCE</scope>
    <source>
        <tissue evidence="2">Leaf extractions</tissue>
    </source>
</reference>
<dbReference type="CDD" id="cd02980">
    <property type="entry name" value="TRX_Fd_family"/>
    <property type="match status" value="1"/>
</dbReference>
<dbReference type="SMART" id="SM00028">
    <property type="entry name" value="TPR"/>
    <property type="match status" value="3"/>
</dbReference>
<dbReference type="Gene3D" id="3.40.30.10">
    <property type="entry name" value="Glutaredoxin"/>
    <property type="match status" value="1"/>
</dbReference>